<evidence type="ECO:0000313" key="4">
    <source>
        <dbReference type="EMBL" id="TFB90798.1"/>
    </source>
</evidence>
<gene>
    <name evidence="4" type="ORF">E3O44_04315</name>
</gene>
<evidence type="ECO:0000259" key="3">
    <source>
        <dbReference type="SMART" id="SM00460"/>
    </source>
</evidence>
<feature type="transmembrane region" description="Helical" evidence="2">
    <location>
        <begin position="233"/>
        <end position="255"/>
    </location>
</feature>
<dbReference type="Pfam" id="PF01841">
    <property type="entry name" value="Transglut_core"/>
    <property type="match status" value="1"/>
</dbReference>
<dbReference type="InterPro" id="IPR002931">
    <property type="entry name" value="Transglutaminase-like"/>
</dbReference>
<keyword evidence="5" id="KW-1185">Reference proteome</keyword>
<feature type="region of interest" description="Disordered" evidence="1">
    <location>
        <begin position="770"/>
        <end position="798"/>
    </location>
</feature>
<proteinExistence type="predicted"/>
<name>A0ABY2IGV1_9MICO</name>
<dbReference type="InterPro" id="IPR038765">
    <property type="entry name" value="Papain-like_cys_pep_sf"/>
</dbReference>
<evidence type="ECO:0000256" key="1">
    <source>
        <dbReference type="SAM" id="MobiDB-lite"/>
    </source>
</evidence>
<dbReference type="Gene3D" id="3.10.620.30">
    <property type="match status" value="1"/>
</dbReference>
<organism evidence="4 5">
    <name type="scientific">Cryobacterium algoricola</name>
    <dbReference type="NCBI Taxonomy" id="1259183"/>
    <lineage>
        <taxon>Bacteria</taxon>
        <taxon>Bacillati</taxon>
        <taxon>Actinomycetota</taxon>
        <taxon>Actinomycetes</taxon>
        <taxon>Micrococcales</taxon>
        <taxon>Microbacteriaceae</taxon>
        <taxon>Cryobacterium</taxon>
    </lineage>
</organism>
<protein>
    <submittedName>
        <fullName evidence="4">Transglutaminase domain-containing protein</fullName>
    </submittedName>
</protein>
<feature type="region of interest" description="Disordered" evidence="1">
    <location>
        <begin position="568"/>
        <end position="614"/>
    </location>
</feature>
<sequence length="798" mass="83241">MTDRAVQGRRRASAGFIIGNTVAMLLATMVAAVTLWPVYGNREFVVLVVVAAALGAGIAIVGTVFHWRAWLVSLVTIAVYFLVGVPLAIPGEATQGVVPTLAGLGDLAAATALSWKELVTIVLPVGSYQALLVPALTLVLTSTVAGLSIALRARIGELGVLGPIALYVAGIGLGPTVGFAPIETGLALFVVLLFWLLWQRAARRRALLGLSGARQSARTRESKAGRRLNAARGVLSAALITALAIGVGTAAAVAFPVQVPRDVVRARVQQPFDPNDYPSPLSEFRSYLQRGQSDAVMLSVTGLPAGGRLRLAALDSYNGIVYSLDGAANAFTRLPDRLDQSAVAGDPSSIDVTIAGYAGVWVPGTGRLERIRFTGATGTARADAFYYNDGTGTAAVLGGLASGDTYTATAVVPRAPRSLATVTPGTAALPALEALPDSVEEALAGYVRAGDPPGVQLQAMLDGLKADGYVSHGVGADEPVSRSGHGLDRISQLFTDEPMLGDAEQYAVAAALLARRLGFPARVVMGFAPQQPGVSGDGATPVIVHGADVSAWIEVQTASEGWVTIDPTPAVRDVPEKQPDRPQIVSRPQTVVPPLAPSVTEQRDPAIPENAPETPPAPLSPLLAFLLTVLTITGWTLLAALVIAGPFLLVIVAKARRRSRRRRTGSTLDRVRGGWREFADTAADFGIDVPVGATRLELAEAVGGEPPVAAAVAVDRAVFAPGRPSDGVADQIWRMVGDLRVALAAGRTRRDRFRALISLRSFARYAGRASVPPVNRGTPSADGVSHPGQDRRMEGAVS</sequence>
<accession>A0ABY2IGV1</accession>
<dbReference type="InterPro" id="IPR052901">
    <property type="entry name" value="Bact_TGase-like"/>
</dbReference>
<keyword evidence="2" id="KW-0472">Membrane</keyword>
<feature type="compositionally biased region" description="Basic and acidic residues" evidence="1">
    <location>
        <begin position="788"/>
        <end position="798"/>
    </location>
</feature>
<dbReference type="EMBL" id="SOFG01000004">
    <property type="protein sequence ID" value="TFB90798.1"/>
    <property type="molecule type" value="Genomic_DNA"/>
</dbReference>
<feature type="transmembrane region" description="Helical" evidence="2">
    <location>
        <begin position="158"/>
        <end position="174"/>
    </location>
</feature>
<dbReference type="SUPFAM" id="SSF54001">
    <property type="entry name" value="Cysteine proteinases"/>
    <property type="match status" value="1"/>
</dbReference>
<dbReference type="PANTHER" id="PTHR42736">
    <property type="entry name" value="PROTEIN-GLUTAMINE GAMMA-GLUTAMYLTRANSFERASE"/>
    <property type="match status" value="1"/>
</dbReference>
<dbReference type="SMART" id="SM00460">
    <property type="entry name" value="TGc"/>
    <property type="match status" value="1"/>
</dbReference>
<comment type="caution">
    <text evidence="4">The sequence shown here is derived from an EMBL/GenBank/DDBJ whole genome shotgun (WGS) entry which is preliminary data.</text>
</comment>
<keyword evidence="2" id="KW-1133">Transmembrane helix</keyword>
<reference evidence="4 5" key="1">
    <citation type="submission" date="2019-03" db="EMBL/GenBank/DDBJ databases">
        <title>Genomics of glacier-inhabiting Cryobacterium strains.</title>
        <authorList>
            <person name="Liu Q."/>
            <person name="Xin Y.-H."/>
        </authorList>
    </citation>
    <scope>NUCLEOTIDE SEQUENCE [LARGE SCALE GENOMIC DNA]</scope>
    <source>
        <strain evidence="4 5">MDB2-B</strain>
    </source>
</reference>
<keyword evidence="2" id="KW-0812">Transmembrane</keyword>
<feature type="domain" description="Transglutaminase-like" evidence="3">
    <location>
        <begin position="495"/>
        <end position="569"/>
    </location>
</feature>
<feature type="transmembrane region" description="Helical" evidence="2">
    <location>
        <begin position="622"/>
        <end position="653"/>
    </location>
</feature>
<feature type="transmembrane region" description="Helical" evidence="2">
    <location>
        <begin position="180"/>
        <end position="198"/>
    </location>
</feature>
<evidence type="ECO:0000256" key="2">
    <source>
        <dbReference type="SAM" id="Phobius"/>
    </source>
</evidence>
<feature type="transmembrane region" description="Helical" evidence="2">
    <location>
        <begin position="12"/>
        <end position="38"/>
    </location>
</feature>
<feature type="transmembrane region" description="Helical" evidence="2">
    <location>
        <begin position="69"/>
        <end position="89"/>
    </location>
</feature>
<feature type="transmembrane region" description="Helical" evidence="2">
    <location>
        <begin position="44"/>
        <end position="62"/>
    </location>
</feature>
<dbReference type="PANTHER" id="PTHR42736:SF1">
    <property type="entry name" value="PROTEIN-GLUTAMINE GAMMA-GLUTAMYLTRANSFERASE"/>
    <property type="match status" value="1"/>
</dbReference>
<dbReference type="InterPro" id="IPR021878">
    <property type="entry name" value="TgpA_N"/>
</dbReference>
<dbReference type="RefSeq" id="WP_134532779.1">
    <property type="nucleotide sequence ID" value="NZ_SOFG01000004.1"/>
</dbReference>
<evidence type="ECO:0000313" key="5">
    <source>
        <dbReference type="Proteomes" id="UP000297608"/>
    </source>
</evidence>
<feature type="transmembrane region" description="Helical" evidence="2">
    <location>
        <begin position="128"/>
        <end position="151"/>
    </location>
</feature>
<dbReference type="Pfam" id="PF11992">
    <property type="entry name" value="TgpA_N"/>
    <property type="match status" value="1"/>
</dbReference>
<dbReference type="Proteomes" id="UP000297608">
    <property type="component" value="Unassembled WGS sequence"/>
</dbReference>